<reference evidence="1" key="1">
    <citation type="submission" date="2020-11" db="EMBL/GenBank/DDBJ databases">
        <authorList>
            <consortium name="DOE Joint Genome Institute"/>
            <person name="Ahrendt S."/>
            <person name="Riley R."/>
            <person name="Andreopoulos W."/>
            <person name="Labutti K."/>
            <person name="Pangilinan J."/>
            <person name="Ruiz-Duenas F.J."/>
            <person name="Barrasa J.M."/>
            <person name="Sanchez-Garcia M."/>
            <person name="Camarero S."/>
            <person name="Miyauchi S."/>
            <person name="Serrano A."/>
            <person name="Linde D."/>
            <person name="Babiker R."/>
            <person name="Drula E."/>
            <person name="Ayuso-Fernandez I."/>
            <person name="Pacheco R."/>
            <person name="Padilla G."/>
            <person name="Ferreira P."/>
            <person name="Barriuso J."/>
            <person name="Kellner H."/>
            <person name="Castanera R."/>
            <person name="Alfaro M."/>
            <person name="Ramirez L."/>
            <person name="Pisabarro A.G."/>
            <person name="Kuo A."/>
            <person name="Tritt A."/>
            <person name="Lipzen A."/>
            <person name="He G."/>
            <person name="Yan M."/>
            <person name="Ng V."/>
            <person name="Cullen D."/>
            <person name="Martin F."/>
            <person name="Rosso M.-N."/>
            <person name="Henrissat B."/>
            <person name="Hibbett D."/>
            <person name="Martinez A.T."/>
            <person name="Grigoriev I.V."/>
        </authorList>
    </citation>
    <scope>NUCLEOTIDE SEQUENCE</scope>
    <source>
        <strain evidence="1">CIRM-BRFM 674</strain>
    </source>
</reference>
<sequence length="241" mass="28090">MSNTLQYPIVACGYLVDLGYMAKFFRFASDDDDLCKDIAARLLESWYFHDLDVTREERAYYPRPGRCVYEDGTYDKIRVLMYTRLEVIRKKGDIDERLCEMDSDVEKRDNFIKSLANGSDLDTSKQVNFFGSVYSYLLWLNSLQIYSNWTFSFILRRAQFTTIDLEIGQMREPSVKVSAHSAYSLHWIAAQRNPIAANPLIFGSWIVPARHDTNSEDATMQNTYLRQNQLFGIYELAPTFH</sequence>
<evidence type="ECO:0000313" key="2">
    <source>
        <dbReference type="Proteomes" id="UP000807469"/>
    </source>
</evidence>
<protein>
    <submittedName>
        <fullName evidence="1">Uncharacterized protein</fullName>
    </submittedName>
</protein>
<keyword evidence="2" id="KW-1185">Reference proteome</keyword>
<dbReference type="EMBL" id="MU155547">
    <property type="protein sequence ID" value="KAF9472338.1"/>
    <property type="molecule type" value="Genomic_DNA"/>
</dbReference>
<comment type="caution">
    <text evidence="1">The sequence shown here is derived from an EMBL/GenBank/DDBJ whole genome shotgun (WGS) entry which is preliminary data.</text>
</comment>
<name>A0A9P5YM61_9AGAR</name>
<evidence type="ECO:0000313" key="1">
    <source>
        <dbReference type="EMBL" id="KAF9472338.1"/>
    </source>
</evidence>
<proteinExistence type="predicted"/>
<dbReference type="AlphaFoldDB" id="A0A9P5YM61"/>
<dbReference type="OrthoDB" id="2848029at2759"/>
<organism evidence="1 2">
    <name type="scientific">Pholiota conissans</name>
    <dbReference type="NCBI Taxonomy" id="109636"/>
    <lineage>
        <taxon>Eukaryota</taxon>
        <taxon>Fungi</taxon>
        <taxon>Dikarya</taxon>
        <taxon>Basidiomycota</taxon>
        <taxon>Agaricomycotina</taxon>
        <taxon>Agaricomycetes</taxon>
        <taxon>Agaricomycetidae</taxon>
        <taxon>Agaricales</taxon>
        <taxon>Agaricineae</taxon>
        <taxon>Strophariaceae</taxon>
        <taxon>Pholiota</taxon>
    </lineage>
</organism>
<accession>A0A9P5YM61</accession>
<gene>
    <name evidence="1" type="ORF">BDN70DRAFT_900629</name>
</gene>
<dbReference type="Proteomes" id="UP000807469">
    <property type="component" value="Unassembled WGS sequence"/>
</dbReference>